<protein>
    <submittedName>
        <fullName evidence="2">Uncharacterized protein</fullName>
    </submittedName>
</protein>
<accession>A0ABM8ZSG3</accession>
<comment type="caution">
    <text evidence="2">The sequence shown here is derived from an EMBL/GenBank/DDBJ whole genome shotgun (WGS) entry which is preliminary data.</text>
</comment>
<keyword evidence="3" id="KW-1185">Reference proteome</keyword>
<dbReference type="Proteomes" id="UP000838672">
    <property type="component" value="Unassembled WGS sequence"/>
</dbReference>
<proteinExistence type="predicted"/>
<dbReference type="EMBL" id="CAKLDI010000001">
    <property type="protein sequence ID" value="CAH0533229.1"/>
    <property type="molecule type" value="Genomic_DNA"/>
</dbReference>
<feature type="transmembrane region" description="Helical" evidence="1">
    <location>
        <begin position="6"/>
        <end position="23"/>
    </location>
</feature>
<evidence type="ECO:0000313" key="2">
    <source>
        <dbReference type="EMBL" id="CAH0533229.1"/>
    </source>
</evidence>
<sequence>MTLTWLVLVIVGSAIFHYFVFYSKPQNDYWDKLPTLEDYLAQHPECKTEDPESAKCFSCGSNKVIFQPLSAHADPRYKHICLSCKKTLFKSKSII</sequence>
<keyword evidence="1" id="KW-1133">Transmembrane helix</keyword>
<evidence type="ECO:0000256" key="1">
    <source>
        <dbReference type="SAM" id="Phobius"/>
    </source>
</evidence>
<name>A0ABM8ZSG3_9VIBR</name>
<gene>
    <name evidence="2" type="ORF">VST7929_01093</name>
</gene>
<organism evidence="2 3">
    <name type="scientific">Vibrio stylophorae</name>
    <dbReference type="NCBI Taxonomy" id="659351"/>
    <lineage>
        <taxon>Bacteria</taxon>
        <taxon>Pseudomonadati</taxon>
        <taxon>Pseudomonadota</taxon>
        <taxon>Gammaproteobacteria</taxon>
        <taxon>Vibrionales</taxon>
        <taxon>Vibrionaceae</taxon>
        <taxon>Vibrio</taxon>
    </lineage>
</organism>
<keyword evidence="1" id="KW-0472">Membrane</keyword>
<dbReference type="RefSeq" id="WP_237465539.1">
    <property type="nucleotide sequence ID" value="NZ_CAKLDI010000001.1"/>
</dbReference>
<reference evidence="2" key="1">
    <citation type="submission" date="2021-11" db="EMBL/GenBank/DDBJ databases">
        <authorList>
            <person name="Rodrigo-Torres L."/>
            <person name="Arahal R. D."/>
            <person name="Lucena T."/>
        </authorList>
    </citation>
    <scope>NUCLEOTIDE SEQUENCE</scope>
    <source>
        <strain evidence="2">CECT 7929</strain>
    </source>
</reference>
<evidence type="ECO:0000313" key="3">
    <source>
        <dbReference type="Proteomes" id="UP000838672"/>
    </source>
</evidence>
<keyword evidence="1" id="KW-0812">Transmembrane</keyword>